<proteinExistence type="predicted"/>
<accession>A0A1G5AAC9</accession>
<dbReference type="InterPro" id="IPR035093">
    <property type="entry name" value="RelE/ParE_toxin_dom_sf"/>
</dbReference>
<feature type="active site" description="Proton donor" evidence="2">
    <location>
        <position position="90"/>
    </location>
</feature>
<evidence type="ECO:0000313" key="4">
    <source>
        <dbReference type="Proteomes" id="UP000183047"/>
    </source>
</evidence>
<dbReference type="PIRSF" id="PIRSF006156">
    <property type="entry name" value="YafQ"/>
    <property type="match status" value="1"/>
</dbReference>
<dbReference type="NCBIfam" id="TIGR02385">
    <property type="entry name" value="RelE_StbE"/>
    <property type="match status" value="1"/>
</dbReference>
<dbReference type="EMBL" id="FMUR01000003">
    <property type="protein sequence ID" value="SCX74844.1"/>
    <property type="molecule type" value="Genomic_DNA"/>
</dbReference>
<evidence type="ECO:0000313" key="3">
    <source>
        <dbReference type="EMBL" id="SCX74844.1"/>
    </source>
</evidence>
<dbReference type="SUPFAM" id="SSF143011">
    <property type="entry name" value="RelE-like"/>
    <property type="match status" value="1"/>
</dbReference>
<dbReference type="InterPro" id="IPR007712">
    <property type="entry name" value="RelE/ParE_toxin"/>
</dbReference>
<dbReference type="PANTHER" id="PTHR40588:SF1">
    <property type="entry name" value="MRNA INTERFERASE TOXIN YAFQ"/>
    <property type="match status" value="1"/>
</dbReference>
<dbReference type="Proteomes" id="UP000183047">
    <property type="component" value="Unassembled WGS sequence"/>
</dbReference>
<evidence type="ECO:0000256" key="2">
    <source>
        <dbReference type="PIRSR" id="PIRSR006156-1"/>
    </source>
</evidence>
<dbReference type="GO" id="GO:0006402">
    <property type="term" value="P:mRNA catabolic process"/>
    <property type="evidence" value="ECO:0007669"/>
    <property type="project" value="TreeGrafter"/>
</dbReference>
<dbReference type="RefSeq" id="WP_074460911.1">
    <property type="nucleotide sequence ID" value="NZ_FMUR01000003.1"/>
</dbReference>
<dbReference type="Gene3D" id="3.30.2310.20">
    <property type="entry name" value="RelE-like"/>
    <property type="match status" value="1"/>
</dbReference>
<dbReference type="InterPro" id="IPR004386">
    <property type="entry name" value="Toxin_YafQ-like"/>
</dbReference>
<dbReference type="PANTHER" id="PTHR40588">
    <property type="entry name" value="MRNA INTERFERASE TOXIN YAFQ"/>
    <property type="match status" value="1"/>
</dbReference>
<dbReference type="Pfam" id="PF15738">
    <property type="entry name" value="YafQ_toxin"/>
    <property type="match status" value="1"/>
</dbReference>
<name>A0A1G5AAC9_9FIRM</name>
<keyword evidence="1" id="KW-1277">Toxin-antitoxin system</keyword>
<reference evidence="4" key="1">
    <citation type="submission" date="2016-10" db="EMBL/GenBank/DDBJ databases">
        <authorList>
            <person name="Varghese N."/>
            <person name="Submissions S."/>
        </authorList>
    </citation>
    <scope>NUCLEOTIDE SEQUENCE [LARGE SCALE GENOMIC DNA]</scope>
    <source>
        <strain evidence="4">XBD2006</strain>
    </source>
</reference>
<dbReference type="AlphaFoldDB" id="A0A1G5AAC9"/>
<sequence length="97" mass="11566">MREIKYELKYTTKFKKDYKLAKKRGLNIRLLENVIDELLQGYSLDAKYLDHPLHGDYEGFNECHIQPDWLLIYGRDDNNLVLTAVRTGTHTDLFKKY</sequence>
<evidence type="ECO:0000256" key="1">
    <source>
        <dbReference type="ARBA" id="ARBA00022649"/>
    </source>
</evidence>
<keyword evidence="4" id="KW-1185">Reference proteome</keyword>
<dbReference type="GO" id="GO:0004521">
    <property type="term" value="F:RNA endonuclease activity"/>
    <property type="evidence" value="ECO:0007669"/>
    <property type="project" value="TreeGrafter"/>
</dbReference>
<protein>
    <submittedName>
        <fullName evidence="3">mRNA interferase YafQ</fullName>
    </submittedName>
</protein>
<dbReference type="OrthoDB" id="7030467at2"/>
<gene>
    <name evidence="3" type="ORF">SAMN02910451_00019</name>
</gene>
<dbReference type="GO" id="GO:0006415">
    <property type="term" value="P:translational termination"/>
    <property type="evidence" value="ECO:0007669"/>
    <property type="project" value="TreeGrafter"/>
</dbReference>
<organism evidence="3 4">
    <name type="scientific">Butyrivibrio hungatei</name>
    <dbReference type="NCBI Taxonomy" id="185008"/>
    <lineage>
        <taxon>Bacteria</taxon>
        <taxon>Bacillati</taxon>
        <taxon>Bacillota</taxon>
        <taxon>Clostridia</taxon>
        <taxon>Lachnospirales</taxon>
        <taxon>Lachnospiraceae</taxon>
        <taxon>Butyrivibrio</taxon>
    </lineage>
</organism>